<evidence type="ECO:0000313" key="1">
    <source>
        <dbReference type="EMBL" id="KAI8539360.1"/>
    </source>
</evidence>
<name>A0ACC0MEF9_RHOML</name>
<evidence type="ECO:0000313" key="2">
    <source>
        <dbReference type="Proteomes" id="UP001062846"/>
    </source>
</evidence>
<comment type="caution">
    <text evidence="1">The sequence shown here is derived from an EMBL/GenBank/DDBJ whole genome shotgun (WGS) entry which is preliminary data.</text>
</comment>
<gene>
    <name evidence="1" type="ORF">RHMOL_Rhmol09G0176600</name>
</gene>
<protein>
    <submittedName>
        <fullName evidence="1">Uncharacterized protein</fullName>
    </submittedName>
</protein>
<keyword evidence="2" id="KW-1185">Reference proteome</keyword>
<dbReference type="Proteomes" id="UP001062846">
    <property type="component" value="Chromosome 9"/>
</dbReference>
<dbReference type="EMBL" id="CM046396">
    <property type="protein sequence ID" value="KAI8539360.1"/>
    <property type="molecule type" value="Genomic_DNA"/>
</dbReference>
<organism evidence="1 2">
    <name type="scientific">Rhododendron molle</name>
    <name type="common">Chinese azalea</name>
    <name type="synonym">Azalea mollis</name>
    <dbReference type="NCBI Taxonomy" id="49168"/>
    <lineage>
        <taxon>Eukaryota</taxon>
        <taxon>Viridiplantae</taxon>
        <taxon>Streptophyta</taxon>
        <taxon>Embryophyta</taxon>
        <taxon>Tracheophyta</taxon>
        <taxon>Spermatophyta</taxon>
        <taxon>Magnoliopsida</taxon>
        <taxon>eudicotyledons</taxon>
        <taxon>Gunneridae</taxon>
        <taxon>Pentapetalae</taxon>
        <taxon>asterids</taxon>
        <taxon>Ericales</taxon>
        <taxon>Ericaceae</taxon>
        <taxon>Ericoideae</taxon>
        <taxon>Rhodoreae</taxon>
        <taxon>Rhododendron</taxon>
    </lineage>
</organism>
<reference evidence="1" key="1">
    <citation type="submission" date="2022-02" db="EMBL/GenBank/DDBJ databases">
        <title>Plant Genome Project.</title>
        <authorList>
            <person name="Zhang R.-G."/>
        </authorList>
    </citation>
    <scope>NUCLEOTIDE SEQUENCE</scope>
    <source>
        <strain evidence="1">AT1</strain>
    </source>
</reference>
<accession>A0ACC0MEF9</accession>
<sequence length="1121" mass="124923">MGDDGRVQLNIRFGGKFVGHPPNSYIDGDVCYSRVVPYEFSYANLCEILQEIGCTPWTSLTYLRPGHTIQDGLFEISNDTDMTEMFILFEGEGKEIEFFVTHPDVEESDEEELGWHQWEEIEREQLELGGGGGDRFGNGNSGGDSVAMDNLEEGGPSVRAVEDRGRGKAVIVGEDVEGGESDRDSDIDNDSDYACSGSRDSSSSDGDGEEIYDFEEGRPSVKAVKDIGKSVIVGEDVERECGSDDIGSIITSSDGEEVKSKRKGKRKVNFPEFNEQRYMKNPKLVHGMLFPNVRVFRSLLKDFHLRNGSEYKYIKNESKRVTVRCKYEDEEHPCTWRLHASRVGETTTFQIKKINGVHTCPRIYHNQWASADWLTKKYVDQVHEDPDWKVKAMQSDVRRKWMLDVSEMQIYRAKRKALQMVEGEHGEQYYRLWDYCEMIRKENPGSCAKISVDRPIEDGNPIFQRMFVLFDAQANGFVGNCRPINGLDACFLKGPYGGHLMHAVGRDENNQMYPIAMVVVESELKSSWTWFLELLTNVIGTPQDKGWIFISDRQKASALVLFNLLESFDNQLICFIHFQCLLIMQGLTESMDLLFPGVEHRFCIRHYYANFQKEHKGKELKDLMWGAASAYTLPEFQQKMREQRAISMKAHEWLLKVPPKHWARCYYGPRAKTNRMVNNLSESFNNAIKQVRDKPILSLMEGLRRHIMQRYVERAKFGTTFKSKICPSICKKLDIEKDNAMEYVVIYCATQKFEISSPFKSWIVNIGLRTCSCRKWDVTGIPCRHACAAIIKDRSNPKDFISHYFFTETFRQSYAYLINPIPDKSMWLQTEYDDIMPPPYRRRHGRPKKSRRKGDEELTPTIGRMRVNVAKCRKCNQAGHNARTCNAEVGQSSTTADVVEANPLQAIGVVTRSRASGGCPTASAGRGFQVSTDEGLVARGRRLTGGARGRGVTGGPTGKGVTCGGIGRGVIDAGRGMREGSGLLSGGRGMVRGRGMTRERGMARGGRSGFGRGGGATTDGRGFAGVGRGIARGGATTDSATDRTIGGSEGGPSGASIGRATGGPTGSPKGSGTKTMFKHGKLVTWKSAAGGGSQNDWKIARLGDGVFSSKVTMGPSKGLTQ</sequence>
<proteinExistence type="predicted"/>